<feature type="non-terminal residue" evidence="1">
    <location>
        <position position="1"/>
    </location>
</feature>
<dbReference type="STRING" id="157652.A0A371I2Z8"/>
<protein>
    <submittedName>
        <fullName evidence="1">Uncharacterized protein</fullName>
    </submittedName>
</protein>
<accession>A0A371I2Z8</accession>
<dbReference type="EMBL" id="QJKJ01001064">
    <property type="protein sequence ID" value="RDY09389.1"/>
    <property type="molecule type" value="Genomic_DNA"/>
</dbReference>
<proteinExistence type="predicted"/>
<evidence type="ECO:0000313" key="1">
    <source>
        <dbReference type="EMBL" id="RDY09389.1"/>
    </source>
</evidence>
<keyword evidence="2" id="KW-1185">Reference proteome</keyword>
<sequence length="421" mass="47494">MFNHRIPIKKFSTVDLSRGPNLSLDCKNNVGHRFADLTPCVWAASITLIPLHFCQVFSSEFIGGVWVVWEVPSEMTHLIKKMENVILGKNERGATGVGTREEFCVAQIEPSFTRRPIKKKQQRNIVNTLKITVSPHIHPGQIAITGADLDPYVLFRIIEILHSAYRNGNITIADYLSVFITLVLRFKVSPEIGSAGFKSDPFCQTLKSMTTVLCSYISQMGDNSFVLQMIEKVIIEQIPQKPSLDNSCSLLRMLVTVDSKPTRLSEQSIICLGHHHSEYLIDAVQCIPEDGDEQGTPSIQLSTWHYYLLPCFFLFDRCHKLMNLVLKRMGSAITESSLSSISDKGTQHTRNCLIRVNAVTSVLLLMHNDAKLQQIMSLFKEDIDNIIQQVLSLQSSGWISMTIEERHELQCSFEQLKILSG</sequence>
<evidence type="ECO:0000313" key="2">
    <source>
        <dbReference type="Proteomes" id="UP000257109"/>
    </source>
</evidence>
<gene>
    <name evidence="1" type="ORF">CR513_06240</name>
</gene>
<dbReference type="AlphaFoldDB" id="A0A371I2Z8"/>
<dbReference type="OrthoDB" id="361362at2759"/>
<dbReference type="Proteomes" id="UP000257109">
    <property type="component" value="Unassembled WGS sequence"/>
</dbReference>
<organism evidence="1 2">
    <name type="scientific">Mucuna pruriens</name>
    <name type="common">Velvet bean</name>
    <name type="synonym">Dolichos pruriens</name>
    <dbReference type="NCBI Taxonomy" id="157652"/>
    <lineage>
        <taxon>Eukaryota</taxon>
        <taxon>Viridiplantae</taxon>
        <taxon>Streptophyta</taxon>
        <taxon>Embryophyta</taxon>
        <taxon>Tracheophyta</taxon>
        <taxon>Spermatophyta</taxon>
        <taxon>Magnoliopsida</taxon>
        <taxon>eudicotyledons</taxon>
        <taxon>Gunneridae</taxon>
        <taxon>Pentapetalae</taxon>
        <taxon>rosids</taxon>
        <taxon>fabids</taxon>
        <taxon>Fabales</taxon>
        <taxon>Fabaceae</taxon>
        <taxon>Papilionoideae</taxon>
        <taxon>50 kb inversion clade</taxon>
        <taxon>NPAAA clade</taxon>
        <taxon>indigoferoid/millettioid clade</taxon>
        <taxon>Phaseoleae</taxon>
        <taxon>Mucuna</taxon>
    </lineage>
</organism>
<reference evidence="1" key="1">
    <citation type="submission" date="2018-05" db="EMBL/GenBank/DDBJ databases">
        <title>Draft genome of Mucuna pruriens seed.</title>
        <authorList>
            <person name="Nnadi N.E."/>
            <person name="Vos R."/>
            <person name="Hasami M.H."/>
            <person name="Devisetty U.K."/>
            <person name="Aguiy J.C."/>
        </authorList>
    </citation>
    <scope>NUCLEOTIDE SEQUENCE [LARGE SCALE GENOMIC DNA]</scope>
    <source>
        <strain evidence="1">JCA_2017</strain>
    </source>
</reference>
<name>A0A371I2Z8_MUCPR</name>
<comment type="caution">
    <text evidence="1">The sequence shown here is derived from an EMBL/GenBank/DDBJ whole genome shotgun (WGS) entry which is preliminary data.</text>
</comment>